<dbReference type="AlphaFoldDB" id="B8EQV2"/>
<dbReference type="RefSeq" id="WP_012589443.1">
    <property type="nucleotide sequence ID" value="NC_011666.1"/>
</dbReference>
<dbReference type="KEGG" id="msl:Msil_0399"/>
<organism evidence="1 2">
    <name type="scientific">Methylocella silvestris (strain DSM 15510 / CIP 108128 / LMG 27833 / NCIMB 13906 / BL2)</name>
    <dbReference type="NCBI Taxonomy" id="395965"/>
    <lineage>
        <taxon>Bacteria</taxon>
        <taxon>Pseudomonadati</taxon>
        <taxon>Pseudomonadota</taxon>
        <taxon>Alphaproteobacteria</taxon>
        <taxon>Hyphomicrobiales</taxon>
        <taxon>Beijerinckiaceae</taxon>
        <taxon>Methylocella</taxon>
    </lineage>
</organism>
<evidence type="ECO:0000313" key="2">
    <source>
        <dbReference type="Proteomes" id="UP000002257"/>
    </source>
</evidence>
<accession>B8EQV2</accession>
<keyword evidence="2" id="KW-1185">Reference proteome</keyword>
<dbReference type="EMBL" id="CP001280">
    <property type="protein sequence ID" value="ACK49373.1"/>
    <property type="molecule type" value="Genomic_DNA"/>
</dbReference>
<dbReference type="STRING" id="395965.Msil_0399"/>
<dbReference type="HOGENOM" id="CLU_062987_0_0_5"/>
<dbReference type="OrthoDB" id="8004182at2"/>
<reference evidence="1 2" key="1">
    <citation type="journal article" date="2010" name="J. Bacteriol.">
        <title>Complete genome sequence of the aerobic facultative methanotroph Methylocella silvestris BL2.</title>
        <authorList>
            <person name="Chen Y."/>
            <person name="Crombie A."/>
            <person name="Rahman M.T."/>
            <person name="Dedysh S.N."/>
            <person name="Liesack W."/>
            <person name="Stott M.B."/>
            <person name="Alam M."/>
            <person name="Theisen A.R."/>
            <person name="Murrell J.C."/>
            <person name="Dunfield P.F."/>
        </authorList>
    </citation>
    <scope>NUCLEOTIDE SEQUENCE [LARGE SCALE GENOMIC DNA]</scope>
    <source>
        <strain evidence="2">DSM 15510 / CIP 108128 / LMG 27833 / NCIMB 13906 / BL2</strain>
    </source>
</reference>
<dbReference type="Proteomes" id="UP000002257">
    <property type="component" value="Chromosome"/>
</dbReference>
<proteinExistence type="predicted"/>
<evidence type="ECO:0000313" key="1">
    <source>
        <dbReference type="EMBL" id="ACK49373.1"/>
    </source>
</evidence>
<gene>
    <name evidence="1" type="ordered locus">Msil_0399</name>
</gene>
<protein>
    <submittedName>
        <fullName evidence="1">Uncharacterized protein</fullName>
    </submittedName>
</protein>
<dbReference type="eggNOG" id="COG3637">
    <property type="taxonomic scope" value="Bacteria"/>
</dbReference>
<sequence length="322" mass="34945">MRAQTGPEAARSPVSARTHRAFGLFASLAAALLLSTAYLRAQEADSEADEKSRPLETKNIFGFTSGTDIGPDQDREMEFETNLAFGKRNGVYNVGSQKATLEVNPTDWLEIDTGFSGAFGRIRGVDGLADRSAVNFGGADTKFSFVLVHRSPATPVGFTVSIEPEWSRISEAARVNWSFSAETRLIFDTELVPTKLYGALNVIYAPEVASDPESFAVERSSRSGISGALAYSFDPALTLGAKQIVLGAELEYQRAYENFGLTRFAGDALFFGPTFYVHFNERLFLAAAISTQIAGRQAGDARPLDLGDFSRNKAQMTIGVDF</sequence>
<name>B8EQV2_METSB</name>